<gene>
    <name evidence="2" type="ORF">GMARGA_LOCUS16899</name>
</gene>
<keyword evidence="3" id="KW-1185">Reference proteome</keyword>
<protein>
    <submittedName>
        <fullName evidence="2">41885_t:CDS:1</fullName>
    </submittedName>
</protein>
<sequence>MNSQNISRNTQRKCKERMNVTLYQREMGKYVTMKETNKNDNHKQTPQASASNNIEENDNYEQISQASASNIIEQGNQNMDR</sequence>
<proteinExistence type="predicted"/>
<evidence type="ECO:0000313" key="3">
    <source>
        <dbReference type="Proteomes" id="UP000789901"/>
    </source>
</evidence>
<name>A0ABN7VC02_GIGMA</name>
<reference evidence="2 3" key="1">
    <citation type="submission" date="2021-06" db="EMBL/GenBank/DDBJ databases">
        <authorList>
            <person name="Kallberg Y."/>
            <person name="Tangrot J."/>
            <person name="Rosling A."/>
        </authorList>
    </citation>
    <scope>NUCLEOTIDE SEQUENCE [LARGE SCALE GENOMIC DNA]</scope>
    <source>
        <strain evidence="2 3">120-4 pot B 10/14</strain>
    </source>
</reference>
<evidence type="ECO:0000313" key="2">
    <source>
        <dbReference type="EMBL" id="CAG8755849.1"/>
    </source>
</evidence>
<feature type="region of interest" description="Disordered" evidence="1">
    <location>
        <begin position="1"/>
        <end position="21"/>
    </location>
</feature>
<feature type="region of interest" description="Disordered" evidence="1">
    <location>
        <begin position="35"/>
        <end position="81"/>
    </location>
</feature>
<dbReference type="EMBL" id="CAJVQB010012487">
    <property type="protein sequence ID" value="CAG8755849.1"/>
    <property type="molecule type" value="Genomic_DNA"/>
</dbReference>
<accession>A0ABN7VC02</accession>
<organism evidence="2 3">
    <name type="scientific">Gigaspora margarita</name>
    <dbReference type="NCBI Taxonomy" id="4874"/>
    <lineage>
        <taxon>Eukaryota</taxon>
        <taxon>Fungi</taxon>
        <taxon>Fungi incertae sedis</taxon>
        <taxon>Mucoromycota</taxon>
        <taxon>Glomeromycotina</taxon>
        <taxon>Glomeromycetes</taxon>
        <taxon>Diversisporales</taxon>
        <taxon>Gigasporaceae</taxon>
        <taxon>Gigaspora</taxon>
    </lineage>
</organism>
<feature type="compositionally biased region" description="Polar residues" evidence="1">
    <location>
        <begin position="44"/>
        <end position="81"/>
    </location>
</feature>
<dbReference type="Proteomes" id="UP000789901">
    <property type="component" value="Unassembled WGS sequence"/>
</dbReference>
<evidence type="ECO:0000256" key="1">
    <source>
        <dbReference type="SAM" id="MobiDB-lite"/>
    </source>
</evidence>
<comment type="caution">
    <text evidence="2">The sequence shown here is derived from an EMBL/GenBank/DDBJ whole genome shotgun (WGS) entry which is preliminary data.</text>
</comment>